<dbReference type="EMBL" id="JOWA01000099">
    <property type="protein sequence ID" value="KEZ42543.1"/>
    <property type="molecule type" value="Genomic_DNA"/>
</dbReference>
<feature type="region of interest" description="Disordered" evidence="3">
    <location>
        <begin position="62"/>
        <end position="85"/>
    </location>
</feature>
<dbReference type="GO" id="GO:0009982">
    <property type="term" value="F:pseudouridine synthase activity"/>
    <property type="evidence" value="ECO:0007669"/>
    <property type="project" value="InterPro"/>
</dbReference>
<proteinExistence type="inferred from homology"/>
<dbReference type="VEuPathDB" id="FungiDB:SAPIO_CDS5765"/>
<protein>
    <recommendedName>
        <fullName evidence="4">TRUD domain-containing protein</fullName>
    </recommendedName>
</protein>
<dbReference type="GO" id="GO:0001522">
    <property type="term" value="P:pseudouridine synthesis"/>
    <property type="evidence" value="ECO:0007669"/>
    <property type="project" value="InterPro"/>
</dbReference>
<dbReference type="SUPFAM" id="SSF55120">
    <property type="entry name" value="Pseudouridine synthase"/>
    <property type="match status" value="1"/>
</dbReference>
<evidence type="ECO:0000256" key="1">
    <source>
        <dbReference type="ARBA" id="ARBA00007953"/>
    </source>
</evidence>
<keyword evidence="6" id="KW-1185">Reference proteome</keyword>
<dbReference type="GeneID" id="27724837"/>
<dbReference type="CDD" id="cd01291">
    <property type="entry name" value="PseudoU_synth"/>
    <property type="match status" value="1"/>
</dbReference>
<dbReference type="RefSeq" id="XP_016642342.1">
    <property type="nucleotide sequence ID" value="XM_016788026.1"/>
</dbReference>
<dbReference type="OMA" id="WINYFGH"/>
<dbReference type="InterPro" id="IPR001656">
    <property type="entry name" value="PsdUridine_synth_TruD"/>
</dbReference>
<dbReference type="Pfam" id="PF01142">
    <property type="entry name" value="TruD"/>
    <property type="match status" value="1"/>
</dbReference>
<sequence length="709" mass="78558">MASTRPDIQRSSAAFDTSIGITERVSTPPTFWQGIMRHRRTDFLVNEIQKDGSVLHLRNCNIEAPKDNNRPPPTPSLENDAAEKPDIPVEDVAALKDLTSTEFAEKLVDMYKSANAQAKTSASTGLIEDKATRSKIHQEVRRIFKSEIDTTTDPTGAIVASKRKSNRTKNKNKGSKLRVDCPGSGEFLHFTLFKENRDTMEAVSLISRMLALKSRSINFAGTKDRRAATVQRCSVRQRTATDLARLNPKLYGMKTGDYMYSHDAIRLGQLKGNEFTIVVKDCHFSQDQGKSVSERVETLQSSLQGTLDSMYKNGWINYFGHQRFGSYATGTNKIGMMIMGGKLEEAVNALLQYDPSVLDDPPPADLPKSNARHDEYNRALACHVFQTQHNATQALKHLPKRFVAESTIINHLGRSPSARGDYAGALLHLPRNLRSLYLHAYQSYVWNHAASKRWALYGGKVVEGDLVIIDDKSAAAEQTEAGEDEEEVVTDLPEDDDDEIAVSARPLTAEEATSGAYTIFDVVLPSAGTSTLLPKNAVGEFYREFMGRPENGALDPLNLPKSHKEFTVPGRYRHLITRFHDAPSVEVRAYADDNEQMYPTDLDLLMKEKREQEEQARKQKRGGVGKRNLEDEEGETSGENPAKKTKVESEPGVEAPADVEMAGAEETNTPVADKVAAILHFQLGRSAYATVAIREMGLSPDEQAAGSRS</sequence>
<dbReference type="PIRSF" id="PIRSF037016">
    <property type="entry name" value="Pseudouridin_synth_euk_prd"/>
    <property type="match status" value="1"/>
</dbReference>
<dbReference type="KEGG" id="sapo:SAPIO_CDS5765"/>
<dbReference type="InterPro" id="IPR011760">
    <property type="entry name" value="PsdUridine_synth_TruD_insert"/>
</dbReference>
<reference evidence="5 6" key="1">
    <citation type="journal article" date="2014" name="Genome Announc.">
        <title>Draft genome sequence of the pathogenic fungus Scedosporium apiospermum.</title>
        <authorList>
            <person name="Vandeputte P."/>
            <person name="Ghamrawi S."/>
            <person name="Rechenmann M."/>
            <person name="Iltis A."/>
            <person name="Giraud S."/>
            <person name="Fleury M."/>
            <person name="Thornton C."/>
            <person name="Delhaes L."/>
            <person name="Meyer W."/>
            <person name="Papon N."/>
            <person name="Bouchara J.P."/>
        </authorList>
    </citation>
    <scope>NUCLEOTIDE SEQUENCE [LARGE SCALE GENOMIC DNA]</scope>
    <source>
        <strain evidence="5 6">IHEM 14462</strain>
    </source>
</reference>
<dbReference type="AlphaFoldDB" id="A0A084G5D1"/>
<organism evidence="5 6">
    <name type="scientific">Pseudallescheria apiosperma</name>
    <name type="common">Scedosporium apiospermum</name>
    <dbReference type="NCBI Taxonomy" id="563466"/>
    <lineage>
        <taxon>Eukaryota</taxon>
        <taxon>Fungi</taxon>
        <taxon>Dikarya</taxon>
        <taxon>Ascomycota</taxon>
        <taxon>Pezizomycotina</taxon>
        <taxon>Sordariomycetes</taxon>
        <taxon>Hypocreomycetidae</taxon>
        <taxon>Microascales</taxon>
        <taxon>Microascaceae</taxon>
        <taxon>Scedosporium</taxon>
    </lineage>
</organism>
<dbReference type="PANTHER" id="PTHR13326">
    <property type="entry name" value="TRNA PSEUDOURIDINE SYNTHASE D"/>
    <property type="match status" value="1"/>
</dbReference>
<dbReference type="InterPro" id="IPR042214">
    <property type="entry name" value="TruD_catalytic"/>
</dbReference>
<dbReference type="NCBIfam" id="TIGR00094">
    <property type="entry name" value="tRNA_TruD_broad"/>
    <property type="match status" value="1"/>
</dbReference>
<evidence type="ECO:0000259" key="4">
    <source>
        <dbReference type="PROSITE" id="PS50984"/>
    </source>
</evidence>
<dbReference type="Gene3D" id="3.30.2350.20">
    <property type="entry name" value="TruD, catalytic domain"/>
    <property type="match status" value="2"/>
</dbReference>
<feature type="region of interest" description="Disordered" evidence="3">
    <location>
        <begin position="610"/>
        <end position="666"/>
    </location>
</feature>
<feature type="domain" description="TRUD" evidence="4">
    <location>
        <begin position="314"/>
        <end position="578"/>
    </location>
</feature>
<dbReference type="HOGENOM" id="CLU_005281_0_0_1"/>
<dbReference type="CDD" id="cd02576">
    <property type="entry name" value="PseudoU_synth_ScPUS7"/>
    <property type="match status" value="1"/>
</dbReference>
<evidence type="ECO:0000313" key="6">
    <source>
        <dbReference type="Proteomes" id="UP000028545"/>
    </source>
</evidence>
<keyword evidence="2" id="KW-0413">Isomerase</keyword>
<dbReference type="PROSITE" id="PS50984">
    <property type="entry name" value="TRUD"/>
    <property type="match status" value="1"/>
</dbReference>
<dbReference type="OrthoDB" id="447290at2759"/>
<evidence type="ECO:0000256" key="3">
    <source>
        <dbReference type="SAM" id="MobiDB-lite"/>
    </source>
</evidence>
<accession>A0A084G5D1</accession>
<dbReference type="GO" id="GO:0003723">
    <property type="term" value="F:RNA binding"/>
    <property type="evidence" value="ECO:0007669"/>
    <property type="project" value="InterPro"/>
</dbReference>
<dbReference type="InterPro" id="IPR020103">
    <property type="entry name" value="PsdUridine_synth_cat_dom_sf"/>
</dbReference>
<evidence type="ECO:0000256" key="2">
    <source>
        <dbReference type="ARBA" id="ARBA00023235"/>
    </source>
</evidence>
<name>A0A084G5D1_PSEDA</name>
<dbReference type="Proteomes" id="UP000028545">
    <property type="component" value="Unassembled WGS sequence"/>
</dbReference>
<comment type="similarity">
    <text evidence="1">Belongs to the pseudouridine synthase TruD family.</text>
</comment>
<evidence type="ECO:0000313" key="5">
    <source>
        <dbReference type="EMBL" id="KEZ42543.1"/>
    </source>
</evidence>
<dbReference type="PANTHER" id="PTHR13326:SF21">
    <property type="entry name" value="PSEUDOURIDYLATE SYNTHASE PUS7L"/>
    <property type="match status" value="1"/>
</dbReference>
<gene>
    <name evidence="5" type="ORF">SAPIO_CDS5765</name>
</gene>
<dbReference type="GO" id="GO:0005634">
    <property type="term" value="C:nucleus"/>
    <property type="evidence" value="ECO:0007669"/>
    <property type="project" value="TreeGrafter"/>
</dbReference>
<comment type="caution">
    <text evidence="5">The sequence shown here is derived from an EMBL/GenBank/DDBJ whole genome shotgun (WGS) entry which is preliminary data.</text>
</comment>